<dbReference type="OMA" id="FNIGACP"/>
<feature type="transmembrane region" description="Helical" evidence="1">
    <location>
        <begin position="157"/>
        <end position="178"/>
    </location>
</feature>
<sequence length="214" mass="24428">MLMTRAIGEMYIEITGLMATFWACNVAMKYLYQHQANSSFLNEFTAVILCYVVIPVITFASIINPKFARVLQKFGILRNSKILLFTIIESILSGYILSDREYHQTAPAVWLVPSGVAFATYTKYFNIGACPEKLLIVSVGLGAINQVIFGLIVGITFSYLCISAIYIAIEFFAVQFYIQKYREEKKLHELYELSYILINLYAELFISYIFVYGL</sequence>
<accession>A0A3P6TEG1</accession>
<feature type="transmembrane region" description="Helical" evidence="1">
    <location>
        <begin position="12"/>
        <end position="32"/>
    </location>
</feature>
<dbReference type="OrthoDB" id="5853559at2759"/>
<keyword evidence="1" id="KW-1133">Transmembrane helix</keyword>
<keyword evidence="1" id="KW-0472">Membrane</keyword>
<dbReference type="STRING" id="42156.A0A3P6TEG1"/>
<protein>
    <submittedName>
        <fullName evidence="2">Uncharacterized protein</fullName>
    </submittedName>
</protein>
<proteinExistence type="predicted"/>
<name>A0A3P6TEG1_LITSI</name>
<keyword evidence="1" id="KW-0812">Transmembrane</keyword>
<reference evidence="2 3" key="1">
    <citation type="submission" date="2018-08" db="EMBL/GenBank/DDBJ databases">
        <authorList>
            <person name="Laetsch R D."/>
            <person name="Stevens L."/>
            <person name="Kumar S."/>
            <person name="Blaxter L. M."/>
        </authorList>
    </citation>
    <scope>NUCLEOTIDE SEQUENCE [LARGE SCALE GENOMIC DNA]</scope>
</reference>
<evidence type="ECO:0000313" key="3">
    <source>
        <dbReference type="Proteomes" id="UP000277928"/>
    </source>
</evidence>
<evidence type="ECO:0000256" key="1">
    <source>
        <dbReference type="SAM" id="Phobius"/>
    </source>
</evidence>
<feature type="transmembrane region" description="Helical" evidence="1">
    <location>
        <begin position="82"/>
        <end position="98"/>
    </location>
</feature>
<feature type="transmembrane region" description="Helical" evidence="1">
    <location>
        <begin position="44"/>
        <end position="62"/>
    </location>
</feature>
<dbReference type="AlphaFoldDB" id="A0A3P6TEG1"/>
<keyword evidence="3" id="KW-1185">Reference proteome</keyword>
<dbReference type="EMBL" id="UYRX01000835">
    <property type="protein sequence ID" value="VDK86566.1"/>
    <property type="molecule type" value="Genomic_DNA"/>
</dbReference>
<organism evidence="2 3">
    <name type="scientific">Litomosoides sigmodontis</name>
    <name type="common">Filarial nematode worm</name>
    <dbReference type="NCBI Taxonomy" id="42156"/>
    <lineage>
        <taxon>Eukaryota</taxon>
        <taxon>Metazoa</taxon>
        <taxon>Ecdysozoa</taxon>
        <taxon>Nematoda</taxon>
        <taxon>Chromadorea</taxon>
        <taxon>Rhabditida</taxon>
        <taxon>Spirurina</taxon>
        <taxon>Spiruromorpha</taxon>
        <taxon>Filarioidea</taxon>
        <taxon>Onchocercidae</taxon>
        <taxon>Litomosoides</taxon>
    </lineage>
</organism>
<dbReference type="Proteomes" id="UP000277928">
    <property type="component" value="Unassembled WGS sequence"/>
</dbReference>
<evidence type="ECO:0000313" key="2">
    <source>
        <dbReference type="EMBL" id="VDK86566.1"/>
    </source>
</evidence>
<feature type="transmembrane region" description="Helical" evidence="1">
    <location>
        <begin position="190"/>
        <end position="211"/>
    </location>
</feature>
<gene>
    <name evidence="2" type="ORF">NLS_LOCUS7691</name>
</gene>